<evidence type="ECO:0000256" key="3">
    <source>
        <dbReference type="ARBA" id="ARBA00022679"/>
    </source>
</evidence>
<accession>A0ABQ6PQY4</accession>
<dbReference type="Pfam" id="PF13641">
    <property type="entry name" value="Glyco_tranf_2_3"/>
    <property type="match status" value="1"/>
</dbReference>
<dbReference type="Gene3D" id="3.90.550.10">
    <property type="entry name" value="Spore Coat Polysaccharide Biosynthesis Protein SpsA, Chain A"/>
    <property type="match status" value="1"/>
</dbReference>
<keyword evidence="6" id="KW-1185">Reference proteome</keyword>
<feature type="transmembrane region" description="Helical" evidence="4">
    <location>
        <begin position="336"/>
        <end position="356"/>
    </location>
</feature>
<evidence type="ECO:0000256" key="4">
    <source>
        <dbReference type="SAM" id="Phobius"/>
    </source>
</evidence>
<dbReference type="InterPro" id="IPR029044">
    <property type="entry name" value="Nucleotide-diphossugar_trans"/>
</dbReference>
<comment type="similarity">
    <text evidence="1">Belongs to the glycosyltransferase 2 family.</text>
</comment>
<keyword evidence="4" id="KW-0812">Transmembrane</keyword>
<dbReference type="PANTHER" id="PTHR43630:SF1">
    <property type="entry name" value="POLY-BETA-1,6-N-ACETYL-D-GLUCOSAMINE SYNTHASE"/>
    <property type="match status" value="1"/>
</dbReference>
<dbReference type="EMBL" id="BTPD01000009">
    <property type="protein sequence ID" value="GMQ30332.1"/>
    <property type="molecule type" value="Genomic_DNA"/>
</dbReference>
<keyword evidence="4" id="KW-1133">Transmembrane helix</keyword>
<feature type="transmembrane region" description="Helical" evidence="4">
    <location>
        <begin position="269"/>
        <end position="290"/>
    </location>
</feature>
<dbReference type="PANTHER" id="PTHR43630">
    <property type="entry name" value="POLY-BETA-1,6-N-ACETYL-D-GLUCOSAMINE SYNTHASE"/>
    <property type="match status" value="1"/>
</dbReference>
<evidence type="ECO:0000313" key="6">
    <source>
        <dbReference type="Proteomes" id="UP001338309"/>
    </source>
</evidence>
<feature type="transmembrane region" description="Helical" evidence="4">
    <location>
        <begin position="296"/>
        <end position="315"/>
    </location>
</feature>
<evidence type="ECO:0000256" key="2">
    <source>
        <dbReference type="ARBA" id="ARBA00022676"/>
    </source>
</evidence>
<evidence type="ECO:0000313" key="5">
    <source>
        <dbReference type="EMBL" id="GMQ30332.1"/>
    </source>
</evidence>
<proteinExistence type="inferred from homology"/>
<reference evidence="5 6" key="1">
    <citation type="submission" date="2023-08" db="EMBL/GenBank/DDBJ databases">
        <title>Draft genome sequence of Algoriphagus confluentis.</title>
        <authorList>
            <person name="Takatani N."/>
            <person name="Hosokawa M."/>
            <person name="Sawabe T."/>
        </authorList>
    </citation>
    <scope>NUCLEOTIDE SEQUENCE [LARGE SCALE GENOMIC DNA]</scope>
    <source>
        <strain evidence="5 6">NBRC 111222</strain>
    </source>
</reference>
<sequence length="367" mass="42459">MIELISWLFVAWVPIQYFILLILARTHWKSWGTATEPLPQVSIWIALRNEEENLPRLLQSLDRLDYPKEKLQILLADDQSTDRTGEILSQWAQNRPNVVWISALRDEKSLTQRNGKANALAQLEDHAVGDFYFFTDGDCLVPPFWIKKTLAGFSERTGLVIGITRVQSETWLGKMQEIDWWNTLGIVKVVNDLGFATTGLGNNMAIRKEAYQACGGFSGIPFSLTEDLEISKAIQKKGFRMEQVVSPENLVLTQEENNWKALLKQRKRWMAGAMTLNLGWKIMLGMQVLFFVGLGMMFFSNWVLALVCWGVKLVLQGLFFRNMSMRTGQRLLWRDLIFFDFYLLAAYSLTILYYFWPSPTIWKSRPY</sequence>
<dbReference type="SUPFAM" id="SSF53448">
    <property type="entry name" value="Nucleotide-diphospho-sugar transferases"/>
    <property type="match status" value="1"/>
</dbReference>
<evidence type="ECO:0000256" key="1">
    <source>
        <dbReference type="ARBA" id="ARBA00006739"/>
    </source>
</evidence>
<dbReference type="Proteomes" id="UP001338309">
    <property type="component" value="Unassembled WGS sequence"/>
</dbReference>
<gene>
    <name evidence="5" type="ORF">Aconfl_29750</name>
</gene>
<name>A0ABQ6PQY4_9BACT</name>
<keyword evidence="4" id="KW-0472">Membrane</keyword>
<keyword evidence="2" id="KW-0328">Glycosyltransferase</keyword>
<comment type="caution">
    <text evidence="5">The sequence shown here is derived from an EMBL/GenBank/DDBJ whole genome shotgun (WGS) entry which is preliminary data.</text>
</comment>
<dbReference type="RefSeq" id="WP_338225041.1">
    <property type="nucleotide sequence ID" value="NZ_BTPD01000009.1"/>
</dbReference>
<keyword evidence="3" id="KW-0808">Transferase</keyword>
<protein>
    <submittedName>
        <fullName evidence="5">Glycosyltransferase family 2 protein</fullName>
    </submittedName>
</protein>
<feature type="transmembrane region" description="Helical" evidence="4">
    <location>
        <begin position="6"/>
        <end position="24"/>
    </location>
</feature>
<organism evidence="5 6">
    <name type="scientific">Algoriphagus confluentis</name>
    <dbReference type="NCBI Taxonomy" id="1697556"/>
    <lineage>
        <taxon>Bacteria</taxon>
        <taxon>Pseudomonadati</taxon>
        <taxon>Bacteroidota</taxon>
        <taxon>Cytophagia</taxon>
        <taxon>Cytophagales</taxon>
        <taxon>Cyclobacteriaceae</taxon>
        <taxon>Algoriphagus</taxon>
    </lineage>
</organism>